<accession>A0A699Q6K3</accession>
<sequence>IPTASDEFPLPEDFPTASEERFPLLRKVSHDCS</sequence>
<protein>
    <submittedName>
        <fullName evidence="1">Uncharacterized protein</fullName>
    </submittedName>
</protein>
<reference evidence="1" key="1">
    <citation type="journal article" date="2019" name="Sci. Rep.">
        <title>Draft genome of Tanacetum cinerariifolium, the natural source of mosquito coil.</title>
        <authorList>
            <person name="Yamashiro T."/>
            <person name="Shiraishi A."/>
            <person name="Satake H."/>
            <person name="Nakayama K."/>
        </authorList>
    </citation>
    <scope>NUCLEOTIDE SEQUENCE</scope>
</reference>
<evidence type="ECO:0000313" key="1">
    <source>
        <dbReference type="EMBL" id="GFC58618.1"/>
    </source>
</evidence>
<gene>
    <name evidence="1" type="ORF">Tci_830588</name>
</gene>
<name>A0A699Q6K3_TANCI</name>
<dbReference type="AlphaFoldDB" id="A0A699Q6K3"/>
<comment type="caution">
    <text evidence="1">The sequence shown here is derived from an EMBL/GenBank/DDBJ whole genome shotgun (WGS) entry which is preliminary data.</text>
</comment>
<proteinExistence type="predicted"/>
<organism evidence="1">
    <name type="scientific">Tanacetum cinerariifolium</name>
    <name type="common">Dalmatian daisy</name>
    <name type="synonym">Chrysanthemum cinerariifolium</name>
    <dbReference type="NCBI Taxonomy" id="118510"/>
    <lineage>
        <taxon>Eukaryota</taxon>
        <taxon>Viridiplantae</taxon>
        <taxon>Streptophyta</taxon>
        <taxon>Embryophyta</taxon>
        <taxon>Tracheophyta</taxon>
        <taxon>Spermatophyta</taxon>
        <taxon>Magnoliopsida</taxon>
        <taxon>eudicotyledons</taxon>
        <taxon>Gunneridae</taxon>
        <taxon>Pentapetalae</taxon>
        <taxon>asterids</taxon>
        <taxon>campanulids</taxon>
        <taxon>Asterales</taxon>
        <taxon>Asteraceae</taxon>
        <taxon>Asteroideae</taxon>
        <taxon>Anthemideae</taxon>
        <taxon>Anthemidinae</taxon>
        <taxon>Tanacetum</taxon>
    </lineage>
</organism>
<dbReference type="EMBL" id="BKCJ010978304">
    <property type="protein sequence ID" value="GFC58618.1"/>
    <property type="molecule type" value="Genomic_DNA"/>
</dbReference>
<feature type="non-terminal residue" evidence="1">
    <location>
        <position position="1"/>
    </location>
</feature>